<dbReference type="Pfam" id="PF01979">
    <property type="entry name" value="Amidohydro_1"/>
    <property type="match status" value="1"/>
</dbReference>
<name>A0A9Q9AS70_9PEZI</name>
<gene>
    <name evidence="2" type="ORF">Slin15195_G055420</name>
</gene>
<evidence type="ECO:0000259" key="1">
    <source>
        <dbReference type="Pfam" id="PF01979"/>
    </source>
</evidence>
<dbReference type="PANTHER" id="PTHR43135">
    <property type="entry name" value="ALPHA-D-RIBOSE 1-METHYLPHOSPHONATE 5-TRIPHOSPHATE DIPHOSPHATASE"/>
    <property type="match status" value="1"/>
</dbReference>
<dbReference type="AlphaFoldDB" id="A0A9Q9AS70"/>
<keyword evidence="3" id="KW-1185">Reference proteome</keyword>
<reference evidence="2" key="1">
    <citation type="submission" date="2022-06" db="EMBL/GenBank/DDBJ databases">
        <title>Complete genome sequences of two strains of the flax pathogen Septoria linicola.</title>
        <authorList>
            <person name="Lapalu N."/>
            <person name="Simon A."/>
            <person name="Demenou B."/>
            <person name="Paumier D."/>
            <person name="Guillot M.-P."/>
            <person name="Gout L."/>
            <person name="Valade R."/>
        </authorList>
    </citation>
    <scope>NUCLEOTIDE SEQUENCE</scope>
    <source>
        <strain evidence="2">SE15195</strain>
    </source>
</reference>
<evidence type="ECO:0000313" key="2">
    <source>
        <dbReference type="EMBL" id="USW52223.1"/>
    </source>
</evidence>
<dbReference type="Proteomes" id="UP001056384">
    <property type="component" value="Chromosome 4"/>
</dbReference>
<dbReference type="InterPro" id="IPR032466">
    <property type="entry name" value="Metal_Hydrolase"/>
</dbReference>
<dbReference type="SUPFAM" id="SSF51556">
    <property type="entry name" value="Metallo-dependent hydrolases"/>
    <property type="match status" value="2"/>
</dbReference>
<dbReference type="InterPro" id="IPR006680">
    <property type="entry name" value="Amidohydro-rel"/>
</dbReference>
<proteinExistence type="predicted"/>
<evidence type="ECO:0000313" key="3">
    <source>
        <dbReference type="Proteomes" id="UP001056384"/>
    </source>
</evidence>
<dbReference type="Gene3D" id="3.20.20.140">
    <property type="entry name" value="Metal-dependent hydrolases"/>
    <property type="match status" value="2"/>
</dbReference>
<organism evidence="2 3">
    <name type="scientific">Septoria linicola</name>
    <dbReference type="NCBI Taxonomy" id="215465"/>
    <lineage>
        <taxon>Eukaryota</taxon>
        <taxon>Fungi</taxon>
        <taxon>Dikarya</taxon>
        <taxon>Ascomycota</taxon>
        <taxon>Pezizomycotina</taxon>
        <taxon>Dothideomycetes</taxon>
        <taxon>Dothideomycetidae</taxon>
        <taxon>Mycosphaerellales</taxon>
        <taxon>Mycosphaerellaceae</taxon>
        <taxon>Septoria</taxon>
    </lineage>
</organism>
<accession>A0A9Q9AS70</accession>
<dbReference type="InterPro" id="IPR011059">
    <property type="entry name" value="Metal-dep_hydrolase_composite"/>
</dbReference>
<dbReference type="PANTHER" id="PTHR43135:SF3">
    <property type="entry name" value="ALPHA-D-RIBOSE 1-METHYLPHOSPHONATE 5-TRIPHOSPHATE DIPHOSPHATASE"/>
    <property type="match status" value="1"/>
</dbReference>
<sequence>MGRQEFWLPSTSPPPYASEAYCHRTSPRWWRVGAYLLLVLGMLSAWESFLHFPSSTSQSNQDIFHHGVQRCAVLQRRHAIQHGSRRKNPRWNSVTGQQIQVLLRNATLFDGEQCLEHGTDILFAESVVKSISRTTDAVIEASDEIEVVDLEGRHVTPDIVDMHSHHLLLPFHSVPAIRDVNETPLLGPLTPFVRSIDGMKAYDPAIEVIADGGVTTSLILPGSANIIGGEAYVVKNARLSGTNREPVVEELLLDHGIPDSDRQRYVKMACDEDPKHTYFHTRLGNVWLLREHFAEAQEVLRQQDSWCKAVSLLERKRFSLASDVDAFMKDLGRLPDRKTLSACSLSCTNLAFAPGAFHHALEAWQVPELLKQQEPNITIATFAENAFFKAEAYGASLRAGKVLNDHGIPVAYKSDHTGEGNNAKYVFHQAAVAHAFGLPADKALQSVTSVPAKSLQQDHRVGFVRPGQDADLVVWDSHPLATGATAPEVVAKTLERALLERKVGSEDPKARRTVSAAEKQELCDATQFGSAKLVFTGIKRILLPHSNASEASHDNDMTLVLQHGKIVCFATATNCISASEGGKVIALEDGYVLPGLTAVSSTLGLVEISGEPSTSDGYVDAKSQVRSGHIDYAKYGVQLEGRALGRARIGGITKAVVAPLSHGGLVKGMSVDFRTSGTRTVLDDGIVKEDVALHFELSEASKAGDSPTLSGTIGEFREILTSGSEQPKGSILHRAATGDIPVVVHVVNTDLIRQLIWLKRDLPTLSLVTFGGQGAVVHLAPLLRTHHIPVILTGFRGVPDTWSRRDALSGPPLTLSPAQILSDAGVLFALAINGDSHIHNLAAEAGWAAKYAGLSEREAVGLVTGNVEKILGLKKGKEEVGDFVVWEGNPLKGEGSVVLSVESGGTIGTCWPDDD</sequence>
<dbReference type="SUPFAM" id="SSF51338">
    <property type="entry name" value="Composite domain of metallo-dependent hydrolases"/>
    <property type="match status" value="1"/>
</dbReference>
<dbReference type="InterPro" id="IPR051781">
    <property type="entry name" value="Metallo-dep_Hydrolase"/>
</dbReference>
<keyword evidence="2" id="KW-0378">Hydrolase</keyword>
<feature type="domain" description="Amidohydrolase-related" evidence="1">
    <location>
        <begin position="399"/>
        <end position="484"/>
    </location>
</feature>
<dbReference type="GO" id="GO:0016810">
    <property type="term" value="F:hydrolase activity, acting on carbon-nitrogen (but not peptide) bonds"/>
    <property type="evidence" value="ECO:0007669"/>
    <property type="project" value="InterPro"/>
</dbReference>
<dbReference type="EMBL" id="CP099421">
    <property type="protein sequence ID" value="USW52223.1"/>
    <property type="molecule type" value="Genomic_DNA"/>
</dbReference>
<protein>
    <submittedName>
        <fullName evidence="2">Metal-dependent hydrolase, composite domain superfamily</fullName>
    </submittedName>
</protein>